<sequence>MEEVPPDRERLYYMKCLAFILGIGMDVLLNYFEQKILGNSDFYCFVEDNKHYLYHAHNPSIKCCECSTLLLASSYKTRGLNKRQFEILFDIGLPTDMVHYQVGSNNQMTQDCLCRFMPKPSNDVDCMDITLMNAVIKACFFDRKLSIHGSPTDLETFKNTRNYLAHSSDRRLSESEFKTKLQESEQAILGIAKSVGKYFAKESKRKIDAFKQDELSVAQIKRIIESNADGVSRVDELKVDIGKISFDVRQNARWAISSSSREATLERRGNLRSKRQGKQGKRNRRELSDWSLYNYDIGRNIPVPWRKNLIRHANFHGLIDHKQGTQRSKGHPSQNWMLCSLLLARFYLGKYSNFYDDHISSSYA</sequence>
<evidence type="ECO:0000313" key="1">
    <source>
        <dbReference type="EMBL" id="CAC5390610.1"/>
    </source>
</evidence>
<proteinExistence type="predicted"/>
<organism evidence="1 2">
    <name type="scientific">Mytilus coruscus</name>
    <name type="common">Sea mussel</name>
    <dbReference type="NCBI Taxonomy" id="42192"/>
    <lineage>
        <taxon>Eukaryota</taxon>
        <taxon>Metazoa</taxon>
        <taxon>Spiralia</taxon>
        <taxon>Lophotrochozoa</taxon>
        <taxon>Mollusca</taxon>
        <taxon>Bivalvia</taxon>
        <taxon>Autobranchia</taxon>
        <taxon>Pteriomorphia</taxon>
        <taxon>Mytilida</taxon>
        <taxon>Mytiloidea</taxon>
        <taxon>Mytilidae</taxon>
        <taxon>Mytilinae</taxon>
        <taxon>Mytilus</taxon>
    </lineage>
</organism>
<name>A0A6J8C6K0_MYTCO</name>
<evidence type="ECO:0008006" key="3">
    <source>
        <dbReference type="Google" id="ProtNLM"/>
    </source>
</evidence>
<keyword evidence="2" id="KW-1185">Reference proteome</keyword>
<reference evidence="1 2" key="1">
    <citation type="submission" date="2020-06" db="EMBL/GenBank/DDBJ databases">
        <authorList>
            <person name="Li R."/>
            <person name="Bekaert M."/>
        </authorList>
    </citation>
    <scope>NUCLEOTIDE SEQUENCE [LARGE SCALE GENOMIC DNA]</scope>
    <source>
        <strain evidence="2">wild</strain>
    </source>
</reference>
<dbReference type="AlphaFoldDB" id="A0A6J8C6K0"/>
<gene>
    <name evidence="1" type="ORF">MCOR_25697</name>
</gene>
<evidence type="ECO:0000313" key="2">
    <source>
        <dbReference type="Proteomes" id="UP000507470"/>
    </source>
</evidence>
<dbReference type="EMBL" id="CACVKT020004564">
    <property type="protein sequence ID" value="CAC5390610.1"/>
    <property type="molecule type" value="Genomic_DNA"/>
</dbReference>
<accession>A0A6J8C6K0</accession>
<protein>
    <recommendedName>
        <fullName evidence="3">DZIP3-like HEPN domain-containing protein</fullName>
    </recommendedName>
</protein>
<dbReference type="Proteomes" id="UP000507470">
    <property type="component" value="Unassembled WGS sequence"/>
</dbReference>